<protein>
    <recommendedName>
        <fullName evidence="3">HAD family phosphatase</fullName>
    </recommendedName>
</protein>
<proteinExistence type="predicted"/>
<organism evidence="1 2">
    <name type="scientific">Flaviflexus salsibiostraticola</name>
    <dbReference type="NCBI Taxonomy" id="1282737"/>
    <lineage>
        <taxon>Bacteria</taxon>
        <taxon>Bacillati</taxon>
        <taxon>Actinomycetota</taxon>
        <taxon>Actinomycetes</taxon>
        <taxon>Actinomycetales</taxon>
        <taxon>Actinomycetaceae</taxon>
        <taxon>Flaviflexus</taxon>
    </lineage>
</organism>
<dbReference type="Gene3D" id="3.30.1240.10">
    <property type="match status" value="1"/>
</dbReference>
<dbReference type="GO" id="GO:0005829">
    <property type="term" value="C:cytosol"/>
    <property type="evidence" value="ECO:0007669"/>
    <property type="project" value="TreeGrafter"/>
</dbReference>
<dbReference type="RefSeq" id="WP_126040330.1">
    <property type="nucleotide sequence ID" value="NZ_CP034438.1"/>
</dbReference>
<sequence>MAWDAYIFDLDGTLTPAGADAEGDALEALAALSATSAEIIIATGRTLNAGVAVLEGAGIPGYVIASNGGIISREPGGEILKRTIMADEMIAELVRIGRRPGIDIALFRSHDLVMERPGRAADHTRNGNSQVDISFEPIDDADWSDVLKVMYWADPDVMAEHIPHMTAAQPGIVQSMDTVAEMSTPGAAKEDALGWLADHLRLDLRRCLGIGDSGNDLGWLPLVGHSVAPDNATPAVKQAVHEVIGSQESGAVVTYIDELARERQARAAG</sequence>
<gene>
    <name evidence="1" type="ORF">EJO69_06410</name>
</gene>
<dbReference type="SUPFAM" id="SSF56784">
    <property type="entry name" value="HAD-like"/>
    <property type="match status" value="1"/>
</dbReference>
<dbReference type="AlphaFoldDB" id="A0A3Q8WTJ2"/>
<dbReference type="PANTHER" id="PTHR10000">
    <property type="entry name" value="PHOSPHOSERINE PHOSPHATASE"/>
    <property type="match status" value="1"/>
</dbReference>
<dbReference type="Gene3D" id="3.40.50.1000">
    <property type="entry name" value="HAD superfamily/HAD-like"/>
    <property type="match status" value="1"/>
</dbReference>
<dbReference type="InterPro" id="IPR023214">
    <property type="entry name" value="HAD_sf"/>
</dbReference>
<dbReference type="Pfam" id="PF08282">
    <property type="entry name" value="Hydrolase_3"/>
    <property type="match status" value="1"/>
</dbReference>
<dbReference type="GO" id="GO:0016791">
    <property type="term" value="F:phosphatase activity"/>
    <property type="evidence" value="ECO:0007669"/>
    <property type="project" value="TreeGrafter"/>
</dbReference>
<dbReference type="KEGG" id="fsl:EJO69_06410"/>
<keyword evidence="2" id="KW-1185">Reference proteome</keyword>
<dbReference type="PROSITE" id="PS01229">
    <property type="entry name" value="COF_2"/>
    <property type="match status" value="1"/>
</dbReference>
<dbReference type="GO" id="GO:0000287">
    <property type="term" value="F:magnesium ion binding"/>
    <property type="evidence" value="ECO:0007669"/>
    <property type="project" value="TreeGrafter"/>
</dbReference>
<evidence type="ECO:0000313" key="2">
    <source>
        <dbReference type="Proteomes" id="UP000270021"/>
    </source>
</evidence>
<dbReference type="Proteomes" id="UP000270021">
    <property type="component" value="Chromosome"/>
</dbReference>
<accession>A0A3Q8WTJ2</accession>
<name>A0A3Q8WTJ2_9ACTO</name>
<evidence type="ECO:0008006" key="3">
    <source>
        <dbReference type="Google" id="ProtNLM"/>
    </source>
</evidence>
<dbReference type="EMBL" id="CP034438">
    <property type="protein sequence ID" value="AZN29980.1"/>
    <property type="molecule type" value="Genomic_DNA"/>
</dbReference>
<dbReference type="OrthoDB" id="3180855at2"/>
<reference evidence="1 2" key="1">
    <citation type="submission" date="2018-12" db="EMBL/GenBank/DDBJ databases">
        <title>Complete genome sequence of Flaviflexus salsibiostraticola KCTC 33148.</title>
        <authorList>
            <person name="Bae J.-W."/>
        </authorList>
    </citation>
    <scope>NUCLEOTIDE SEQUENCE [LARGE SCALE GENOMIC DNA]</scope>
    <source>
        <strain evidence="1 2">KCTC 33148</strain>
    </source>
</reference>
<dbReference type="InterPro" id="IPR036412">
    <property type="entry name" value="HAD-like_sf"/>
</dbReference>
<dbReference type="PANTHER" id="PTHR10000:SF8">
    <property type="entry name" value="HAD SUPERFAMILY HYDROLASE-LIKE, TYPE 3"/>
    <property type="match status" value="1"/>
</dbReference>
<evidence type="ECO:0000313" key="1">
    <source>
        <dbReference type="EMBL" id="AZN29980.1"/>
    </source>
</evidence>